<dbReference type="EMBL" id="UINC01112457">
    <property type="protein sequence ID" value="SVC81419.1"/>
    <property type="molecule type" value="Genomic_DNA"/>
</dbReference>
<proteinExistence type="predicted"/>
<gene>
    <name evidence="1" type="ORF">METZ01_LOCUS334273</name>
</gene>
<organism evidence="1">
    <name type="scientific">marine metagenome</name>
    <dbReference type="NCBI Taxonomy" id="408172"/>
    <lineage>
        <taxon>unclassified sequences</taxon>
        <taxon>metagenomes</taxon>
        <taxon>ecological metagenomes</taxon>
    </lineage>
</organism>
<reference evidence="1" key="1">
    <citation type="submission" date="2018-05" db="EMBL/GenBank/DDBJ databases">
        <authorList>
            <person name="Lanie J.A."/>
            <person name="Ng W.-L."/>
            <person name="Kazmierczak K.M."/>
            <person name="Andrzejewski T.M."/>
            <person name="Davidsen T.M."/>
            <person name="Wayne K.J."/>
            <person name="Tettelin H."/>
            <person name="Glass J.I."/>
            <person name="Rusch D."/>
            <person name="Podicherti R."/>
            <person name="Tsui H.-C.T."/>
            <person name="Winkler M.E."/>
        </authorList>
    </citation>
    <scope>NUCLEOTIDE SEQUENCE</scope>
</reference>
<protein>
    <recommendedName>
        <fullName evidence="2">DDH domain-containing protein</fullName>
    </recommendedName>
</protein>
<feature type="non-terminal residue" evidence="1">
    <location>
        <position position="81"/>
    </location>
</feature>
<accession>A0A382Q772</accession>
<name>A0A382Q772_9ZZZZ</name>
<dbReference type="Gene3D" id="3.90.1640.10">
    <property type="entry name" value="inorganic pyrophosphatase (n-terminal core)"/>
    <property type="match status" value="1"/>
</dbReference>
<sequence length="81" mass="8926">MPYQIRETRLRSIDEVLAVLNGKETAILTTHVNADGDGCGSEVALCSWLRARGTEAYIVNPTPIPQSLRFLVPNDSWIVDA</sequence>
<dbReference type="SUPFAM" id="SSF64182">
    <property type="entry name" value="DHH phosphoesterases"/>
    <property type="match status" value="1"/>
</dbReference>
<dbReference type="InterPro" id="IPR038763">
    <property type="entry name" value="DHH_sf"/>
</dbReference>
<dbReference type="AlphaFoldDB" id="A0A382Q772"/>
<evidence type="ECO:0000313" key="1">
    <source>
        <dbReference type="EMBL" id="SVC81419.1"/>
    </source>
</evidence>
<evidence type="ECO:0008006" key="2">
    <source>
        <dbReference type="Google" id="ProtNLM"/>
    </source>
</evidence>